<dbReference type="SMART" id="SM00642">
    <property type="entry name" value="Aamy"/>
    <property type="match status" value="1"/>
</dbReference>
<name>A0A239MLD5_9BACT</name>
<dbReference type="GO" id="GO:0009313">
    <property type="term" value="P:oligosaccharide catabolic process"/>
    <property type="evidence" value="ECO:0007669"/>
    <property type="project" value="TreeGrafter"/>
</dbReference>
<feature type="chain" id="PRO_5012353775" evidence="1">
    <location>
        <begin position="22"/>
        <end position="483"/>
    </location>
</feature>
<accession>A0A239MLD5</accession>
<keyword evidence="4" id="KW-1185">Reference proteome</keyword>
<organism evidence="3 4">
    <name type="scientific">Granulicella rosea</name>
    <dbReference type="NCBI Taxonomy" id="474952"/>
    <lineage>
        <taxon>Bacteria</taxon>
        <taxon>Pseudomonadati</taxon>
        <taxon>Acidobacteriota</taxon>
        <taxon>Terriglobia</taxon>
        <taxon>Terriglobales</taxon>
        <taxon>Acidobacteriaceae</taxon>
        <taxon>Granulicella</taxon>
    </lineage>
</organism>
<dbReference type="SUPFAM" id="SSF51011">
    <property type="entry name" value="Glycosyl hydrolase domain"/>
    <property type="match status" value="1"/>
</dbReference>
<dbReference type="CDD" id="cd11313">
    <property type="entry name" value="AmyAc_arch_bac_AmyA"/>
    <property type="match status" value="1"/>
</dbReference>
<reference evidence="3 4" key="1">
    <citation type="submission" date="2017-06" db="EMBL/GenBank/DDBJ databases">
        <authorList>
            <person name="Kim H.J."/>
            <person name="Triplett B.A."/>
        </authorList>
    </citation>
    <scope>NUCLEOTIDE SEQUENCE [LARGE SCALE GENOMIC DNA]</scope>
    <source>
        <strain evidence="3 4">DSM 18704</strain>
    </source>
</reference>
<feature type="signal peptide" evidence="1">
    <location>
        <begin position="1"/>
        <end position="21"/>
    </location>
</feature>
<dbReference type="Proteomes" id="UP000198356">
    <property type="component" value="Unassembled WGS sequence"/>
</dbReference>
<dbReference type="EMBL" id="FZOU01000014">
    <property type="protein sequence ID" value="SNT42778.1"/>
    <property type="molecule type" value="Genomic_DNA"/>
</dbReference>
<sequence length="483" mass="53368">MKTFLPHILCCLLSTAAASFAQMPAGPVGAPATASAATARTPQPWLQSAVIYEIFPRSFSPAGNLNGVTAKLDQLQQLGVNVLWLMPLHPVGQLQKKGPQGSPYAVRDYYAIDPGYGTKDDLHRLIDEAHRRHMRVIIDIVANHTAFDSVMMSHPDFYKHDAQGKILSPYDWTDVAALDYTNPKLRRYMIDMLLYWAKDFNLDGFRCDAAGEVPTDFWESARRELDHLHPGILMLAEASKPELLRSAFDLDYSWPMMAALNDILQHGQSASSLRTTLAQEAAAFPKQSVHMRMFDDHDEQRALGRYGAAGSLAAAALIFTLDGVPMIYNGMEVSDTTESGAPALFENLKIWWQAGEMRPEFPRYYDFLIALRAHEAALRQGATVWIHNSDEAHVVSYIRRTNEDEMLVAVNLSGTPFRGTLEAAGAWDEVVAPATRQRPNTNEAAPPEASVPAPALPALSLNSFGVRIFHRSLHGAAQPAPSH</sequence>
<dbReference type="OrthoDB" id="9761875at2"/>
<dbReference type="PANTHER" id="PTHR10357">
    <property type="entry name" value="ALPHA-AMYLASE FAMILY MEMBER"/>
    <property type="match status" value="1"/>
</dbReference>
<dbReference type="RefSeq" id="WP_089410408.1">
    <property type="nucleotide sequence ID" value="NZ_FZOU01000014.1"/>
</dbReference>
<gene>
    <name evidence="3" type="ORF">SAMN05421770_11428</name>
</gene>
<protein>
    <submittedName>
        <fullName evidence="3">Maltogenic amylase</fullName>
    </submittedName>
</protein>
<evidence type="ECO:0000313" key="4">
    <source>
        <dbReference type="Proteomes" id="UP000198356"/>
    </source>
</evidence>
<evidence type="ECO:0000313" key="3">
    <source>
        <dbReference type="EMBL" id="SNT42778.1"/>
    </source>
</evidence>
<feature type="domain" description="Glycosyl hydrolase family 13 catalytic" evidence="2">
    <location>
        <begin position="53"/>
        <end position="372"/>
    </location>
</feature>
<proteinExistence type="predicted"/>
<dbReference type="AlphaFoldDB" id="A0A239MLD5"/>
<evidence type="ECO:0000256" key="1">
    <source>
        <dbReference type="SAM" id="SignalP"/>
    </source>
</evidence>
<dbReference type="InterPro" id="IPR017853">
    <property type="entry name" value="GH"/>
</dbReference>
<dbReference type="PANTHER" id="PTHR10357:SF205">
    <property type="entry name" value="O-GLYCOSYL HYDROLASE FAMILY 13"/>
    <property type="match status" value="1"/>
</dbReference>
<dbReference type="Pfam" id="PF00128">
    <property type="entry name" value="Alpha-amylase"/>
    <property type="match status" value="2"/>
</dbReference>
<dbReference type="GO" id="GO:0004556">
    <property type="term" value="F:alpha-amylase activity"/>
    <property type="evidence" value="ECO:0007669"/>
    <property type="project" value="TreeGrafter"/>
</dbReference>
<dbReference type="SUPFAM" id="SSF51445">
    <property type="entry name" value="(Trans)glycosidases"/>
    <property type="match status" value="1"/>
</dbReference>
<keyword evidence="1" id="KW-0732">Signal</keyword>
<evidence type="ECO:0000259" key="2">
    <source>
        <dbReference type="SMART" id="SM00642"/>
    </source>
</evidence>
<dbReference type="InterPro" id="IPR006047">
    <property type="entry name" value="GH13_cat_dom"/>
</dbReference>
<dbReference type="Gene3D" id="3.20.20.80">
    <property type="entry name" value="Glycosidases"/>
    <property type="match status" value="1"/>
</dbReference>